<dbReference type="InterPro" id="IPR011009">
    <property type="entry name" value="Kinase-like_dom_sf"/>
</dbReference>
<dbReference type="AlphaFoldDB" id="A0A140E6W6"/>
<evidence type="ECO:0000313" key="1">
    <source>
        <dbReference type="EMBL" id="AMK79140.1"/>
    </source>
</evidence>
<evidence type="ECO:0000313" key="2">
    <source>
        <dbReference type="Proteomes" id="UP000030512"/>
    </source>
</evidence>
<dbReference type="KEGG" id="mdn:JT25_022095"/>
<dbReference type="SUPFAM" id="SSF56112">
    <property type="entry name" value="Protein kinase-like (PK-like)"/>
    <property type="match status" value="2"/>
</dbReference>
<sequence>MKRRMSMPGKLLWYGPSPLPGILYKLNKRGFTVLENPDETDLNDSLLGITSIVVFGHETNDAKFNQATYKQLPRFINHGILVLILANRKDRSRIHEEYLKLIDANFPWTEEVAFLNDLRQQNFDNIVEYQPTQKWSHIRIVELDHSEKLKSDERLLICRAFQNAEELHIHELQSGFTTSRVFMAYEKRRLSSTAHWTLPRLVKIGNRKVLAHEVGAMKDASPFIPFELRPNLEVYVEGFSKSVYIADFVEKSESMLVAARAGRAENAISNLFNRTLLRWRDIAWQKTKPNESLALAAERLGIISPDKIHRDYLDSEPIQNAGIDVNTLWEILKNISFEHRSAIIHGDLHGDNIRVRGDDAILIDLGEVKGTNEFGKGAPICFDVAMLEVALVFTCTDEENASQQFKQPEWEQNIRPFYDLDAILCTPDRDSAPRPDFWLFGCLQRVRAFSIYEQSDPHEYAIALVIALWRWCKFSPKSVTDKGRRVVALEIGAHIISQIEAQRKKSP</sequence>
<reference evidence="1 2" key="1">
    <citation type="journal article" date="2015" name="Environ. Microbiol.">
        <title>Methane oxidation coupled to nitrate reduction under hypoxia by the Gammaproteobacterium Methylomonas denitrificans, sp. nov. type strain FJG1.</title>
        <authorList>
            <person name="Kits K.D."/>
            <person name="Klotz M.G."/>
            <person name="Stein L.Y."/>
        </authorList>
    </citation>
    <scope>NUCLEOTIDE SEQUENCE [LARGE SCALE GENOMIC DNA]</scope>
    <source>
        <strain evidence="1 2">FJG1</strain>
    </source>
</reference>
<protein>
    <submittedName>
        <fullName evidence="1">Uncharacterized protein</fullName>
    </submittedName>
</protein>
<name>A0A140E6W6_9GAMM</name>
<keyword evidence="2" id="KW-1185">Reference proteome</keyword>
<gene>
    <name evidence="1" type="ORF">JT25_022095</name>
</gene>
<dbReference type="STRING" id="1538553.JT25_022095"/>
<accession>A0A140E6W6</accession>
<dbReference type="Proteomes" id="UP000030512">
    <property type="component" value="Chromosome"/>
</dbReference>
<proteinExistence type="predicted"/>
<dbReference type="EMBL" id="CP014476">
    <property type="protein sequence ID" value="AMK79140.1"/>
    <property type="molecule type" value="Genomic_DNA"/>
</dbReference>
<organism evidence="1 2">
    <name type="scientific">Methylomonas denitrificans</name>
    <dbReference type="NCBI Taxonomy" id="1538553"/>
    <lineage>
        <taxon>Bacteria</taxon>
        <taxon>Pseudomonadati</taxon>
        <taxon>Pseudomonadota</taxon>
        <taxon>Gammaproteobacteria</taxon>
        <taxon>Methylococcales</taxon>
        <taxon>Methylococcaceae</taxon>
        <taxon>Methylomonas</taxon>
    </lineage>
</organism>